<dbReference type="Proteomes" id="UP000602532">
    <property type="component" value="Unassembled WGS sequence"/>
</dbReference>
<accession>A0ABR8WZP4</accession>
<sequence>MKKSTKGTIAIAAGIALLLGGGGSLAYWQGSAQISSATIQTGELNVALTSGATWQVKRGSTTTDITSTLASFKMVPGDTVIYTVPFQTKANGTNLTAAGAISWGGYAAVPAHLTSSVAGTYNSTAIAGGAFTVASGTADGKLVFTLSWPFGTSASNDTAAATMNQSWNLGATTVTVTQTANGAS</sequence>
<dbReference type="EMBL" id="JACSPM010000001">
    <property type="protein sequence ID" value="MBD8022550.1"/>
    <property type="molecule type" value="Genomic_DNA"/>
</dbReference>
<dbReference type="NCBIfam" id="TIGR04089">
    <property type="entry name" value="exp_by_SipW_III"/>
    <property type="match status" value="1"/>
</dbReference>
<name>A0ABR8WZP4_9MICO</name>
<dbReference type="RefSeq" id="WP_191764087.1">
    <property type="nucleotide sequence ID" value="NZ_JACSPM010000001.1"/>
</dbReference>
<dbReference type="InterPro" id="IPR024006">
    <property type="entry name" value="Alt_signal_exp_actinobact"/>
</dbReference>
<reference evidence="1 2" key="1">
    <citation type="submission" date="2020-08" db="EMBL/GenBank/DDBJ databases">
        <title>A Genomic Blueprint of the Chicken Gut Microbiome.</title>
        <authorList>
            <person name="Gilroy R."/>
            <person name="Ravi A."/>
            <person name="Getino M."/>
            <person name="Pursley I."/>
            <person name="Horton D.L."/>
            <person name="Alikhan N.-F."/>
            <person name="Baker D."/>
            <person name="Gharbi K."/>
            <person name="Hall N."/>
            <person name="Watson M."/>
            <person name="Adriaenssens E.M."/>
            <person name="Foster-Nyarko E."/>
            <person name="Jarju S."/>
            <person name="Secka A."/>
            <person name="Antonio M."/>
            <person name="Oren A."/>
            <person name="Chaudhuri R."/>
            <person name="La Ragione R.M."/>
            <person name="Hildebrand F."/>
            <person name="Pallen M.J."/>
        </authorList>
    </citation>
    <scope>NUCLEOTIDE SEQUENCE [LARGE SCALE GENOMIC DNA]</scope>
    <source>
        <strain evidence="1 2">Sa1CUA4</strain>
    </source>
</reference>
<keyword evidence="2" id="KW-1185">Reference proteome</keyword>
<dbReference type="InterPro" id="IPR023833">
    <property type="entry name" value="Signal_pept_SipW-depend-type"/>
</dbReference>
<proteinExistence type="predicted"/>
<evidence type="ECO:0000313" key="1">
    <source>
        <dbReference type="EMBL" id="MBD8022550.1"/>
    </source>
</evidence>
<gene>
    <name evidence="1" type="ORF">H9622_02960</name>
</gene>
<organism evidence="1 2">
    <name type="scientific">Microbacterium gallinarum</name>
    <dbReference type="NCBI Taxonomy" id="2762209"/>
    <lineage>
        <taxon>Bacteria</taxon>
        <taxon>Bacillati</taxon>
        <taxon>Actinomycetota</taxon>
        <taxon>Actinomycetes</taxon>
        <taxon>Micrococcales</taxon>
        <taxon>Microbacteriaceae</taxon>
        <taxon>Microbacterium</taxon>
    </lineage>
</organism>
<comment type="caution">
    <text evidence="1">The sequence shown here is derived from an EMBL/GenBank/DDBJ whole genome shotgun (WGS) entry which is preliminary data.</text>
</comment>
<dbReference type="NCBIfam" id="TIGR04088">
    <property type="entry name" value="cognate_SipW"/>
    <property type="match status" value="1"/>
</dbReference>
<evidence type="ECO:0000313" key="2">
    <source>
        <dbReference type="Proteomes" id="UP000602532"/>
    </source>
</evidence>
<protein>
    <submittedName>
        <fullName evidence="1">Alternate-type signal peptide domain-containing protein</fullName>
    </submittedName>
</protein>